<dbReference type="SUPFAM" id="SSF53335">
    <property type="entry name" value="S-adenosyl-L-methionine-dependent methyltransferases"/>
    <property type="match status" value="1"/>
</dbReference>
<organism evidence="5 6">
    <name type="scientific">Marinospirillum celere</name>
    <dbReference type="NCBI Taxonomy" id="1122252"/>
    <lineage>
        <taxon>Bacteria</taxon>
        <taxon>Pseudomonadati</taxon>
        <taxon>Pseudomonadota</taxon>
        <taxon>Gammaproteobacteria</taxon>
        <taxon>Oceanospirillales</taxon>
        <taxon>Oceanospirillaceae</taxon>
        <taxon>Marinospirillum</taxon>
    </lineage>
</organism>
<evidence type="ECO:0000313" key="5">
    <source>
        <dbReference type="EMBL" id="SFC14185.1"/>
    </source>
</evidence>
<evidence type="ECO:0000256" key="1">
    <source>
        <dbReference type="ARBA" id="ARBA00022603"/>
    </source>
</evidence>
<keyword evidence="1 5" id="KW-0489">Methyltransferase</keyword>
<dbReference type="GO" id="GO:0032259">
    <property type="term" value="P:methylation"/>
    <property type="evidence" value="ECO:0007669"/>
    <property type="project" value="UniProtKB-KW"/>
</dbReference>
<name>A0A1I1GRU5_9GAMM</name>
<sequence length="212" mass="24389">MSNKKASEFYSKLSNTIKDPIETRNKSKDTTPYDVKLISEFAHKSKTLLDLGSGSGLIVNKVFKLFKKTVAIEKQPGISQFIKKNEKIKVVNADLLELRDQKFDDISLITAFGVMNYFTKDESLTIYRRCFEILKPEGFIIIKNQMGVKHDVTIDGWSEELNAKYFSQYRSLSNEIKILESCGFKAIKTMDPYPEDFNRWKDTKFKAIIAGK</sequence>
<dbReference type="InterPro" id="IPR001737">
    <property type="entry name" value="KsgA/Erm"/>
</dbReference>
<gene>
    <name evidence="5" type="ORF">SAMN05660443_1590</name>
</gene>
<dbReference type="Gene3D" id="3.40.50.150">
    <property type="entry name" value="Vaccinia Virus protein VP39"/>
    <property type="match status" value="1"/>
</dbReference>
<dbReference type="GO" id="GO:0008168">
    <property type="term" value="F:methyltransferase activity"/>
    <property type="evidence" value="ECO:0007669"/>
    <property type="project" value="UniProtKB-KW"/>
</dbReference>
<accession>A0A1I1GRU5</accession>
<dbReference type="OrthoDB" id="9791837at2"/>
<evidence type="ECO:0000313" key="6">
    <source>
        <dbReference type="Proteomes" id="UP000199058"/>
    </source>
</evidence>
<dbReference type="EMBL" id="FOLH01000003">
    <property type="protein sequence ID" value="SFC14185.1"/>
    <property type="molecule type" value="Genomic_DNA"/>
</dbReference>
<reference evidence="5 6" key="1">
    <citation type="submission" date="2016-10" db="EMBL/GenBank/DDBJ databases">
        <authorList>
            <person name="de Groot N.N."/>
        </authorList>
    </citation>
    <scope>NUCLEOTIDE SEQUENCE [LARGE SCALE GENOMIC DNA]</scope>
    <source>
        <strain evidence="5 6">DSM 18438</strain>
    </source>
</reference>
<proteinExistence type="predicted"/>
<dbReference type="STRING" id="1122252.SAMN05660443_1590"/>
<evidence type="ECO:0000256" key="4">
    <source>
        <dbReference type="ARBA" id="ARBA00022884"/>
    </source>
</evidence>
<dbReference type="GO" id="GO:0003723">
    <property type="term" value="F:RNA binding"/>
    <property type="evidence" value="ECO:0007669"/>
    <property type="project" value="UniProtKB-KW"/>
</dbReference>
<dbReference type="Proteomes" id="UP000199058">
    <property type="component" value="Unassembled WGS sequence"/>
</dbReference>
<protein>
    <submittedName>
        <fullName evidence="5">Methyltransferase domain-containing protein</fullName>
    </submittedName>
</protein>
<dbReference type="RefSeq" id="WP_091961696.1">
    <property type="nucleotide sequence ID" value="NZ_FOLH01000003.1"/>
</dbReference>
<keyword evidence="2 5" id="KW-0808">Transferase</keyword>
<keyword evidence="4" id="KW-0694">RNA-binding</keyword>
<dbReference type="AlphaFoldDB" id="A0A1I1GRU5"/>
<evidence type="ECO:0000256" key="3">
    <source>
        <dbReference type="ARBA" id="ARBA00022691"/>
    </source>
</evidence>
<evidence type="ECO:0000256" key="2">
    <source>
        <dbReference type="ARBA" id="ARBA00022679"/>
    </source>
</evidence>
<keyword evidence="6" id="KW-1185">Reference proteome</keyword>
<dbReference type="CDD" id="cd02440">
    <property type="entry name" value="AdoMet_MTases"/>
    <property type="match status" value="1"/>
</dbReference>
<dbReference type="InterPro" id="IPR029063">
    <property type="entry name" value="SAM-dependent_MTases_sf"/>
</dbReference>
<dbReference type="Pfam" id="PF00398">
    <property type="entry name" value="RrnaAD"/>
    <property type="match status" value="1"/>
</dbReference>
<keyword evidence="3" id="KW-0949">S-adenosyl-L-methionine</keyword>